<gene>
    <name evidence="3" type="ORF">GTS_53250</name>
</gene>
<feature type="transmembrane region" description="Helical" evidence="2">
    <location>
        <begin position="6"/>
        <end position="24"/>
    </location>
</feature>
<protein>
    <submittedName>
        <fullName evidence="3">Uncharacterized protein</fullName>
    </submittedName>
</protein>
<keyword evidence="2" id="KW-0812">Transmembrane</keyword>
<sequence>MSDPLVPVELGVILGCLAACAWWCSPAQRSRRRREQARARIELRRALRRHPAGRHLPASSEGQQR</sequence>
<dbReference type="AlphaFoldDB" id="A0A4D4JE52"/>
<evidence type="ECO:0000313" key="4">
    <source>
        <dbReference type="Proteomes" id="UP000298860"/>
    </source>
</evidence>
<accession>A0A4D4JE52</accession>
<name>A0A4D4JE52_9PSEU</name>
<dbReference type="Proteomes" id="UP000298860">
    <property type="component" value="Unassembled WGS sequence"/>
</dbReference>
<evidence type="ECO:0000256" key="2">
    <source>
        <dbReference type="SAM" id="Phobius"/>
    </source>
</evidence>
<keyword evidence="4" id="KW-1185">Reference proteome</keyword>
<dbReference type="EMBL" id="BJFL01000051">
    <property type="protein sequence ID" value="GDY33692.1"/>
    <property type="molecule type" value="Genomic_DNA"/>
</dbReference>
<evidence type="ECO:0000256" key="1">
    <source>
        <dbReference type="SAM" id="MobiDB-lite"/>
    </source>
</evidence>
<evidence type="ECO:0000313" key="3">
    <source>
        <dbReference type="EMBL" id="GDY33692.1"/>
    </source>
</evidence>
<feature type="region of interest" description="Disordered" evidence="1">
    <location>
        <begin position="45"/>
        <end position="65"/>
    </location>
</feature>
<keyword evidence="2" id="KW-0472">Membrane</keyword>
<reference evidence="4" key="1">
    <citation type="submission" date="2019-04" db="EMBL/GenBank/DDBJ databases">
        <title>Draft genome sequence of Pseudonocardiaceae bacterium SL3-2-4.</title>
        <authorList>
            <person name="Ningsih F."/>
            <person name="Yokota A."/>
            <person name="Sakai Y."/>
            <person name="Nanatani K."/>
            <person name="Yabe S."/>
            <person name="Oetari A."/>
            <person name="Sjamsuridzal W."/>
        </authorList>
    </citation>
    <scope>NUCLEOTIDE SEQUENCE [LARGE SCALE GENOMIC DNA]</scope>
    <source>
        <strain evidence="4">SL3-2-4</strain>
    </source>
</reference>
<proteinExistence type="predicted"/>
<keyword evidence="2" id="KW-1133">Transmembrane helix</keyword>
<organism evidence="3 4">
    <name type="scientific">Gandjariella thermophila</name>
    <dbReference type="NCBI Taxonomy" id="1931992"/>
    <lineage>
        <taxon>Bacteria</taxon>
        <taxon>Bacillati</taxon>
        <taxon>Actinomycetota</taxon>
        <taxon>Actinomycetes</taxon>
        <taxon>Pseudonocardiales</taxon>
        <taxon>Pseudonocardiaceae</taxon>
        <taxon>Gandjariella</taxon>
    </lineage>
</organism>
<comment type="caution">
    <text evidence="3">The sequence shown here is derived from an EMBL/GenBank/DDBJ whole genome shotgun (WGS) entry which is preliminary data.</text>
</comment>
<dbReference type="RefSeq" id="WP_137816613.1">
    <property type="nucleotide sequence ID" value="NZ_BJFL01000051.1"/>
</dbReference>